<proteinExistence type="predicted"/>
<keyword evidence="3" id="KW-1185">Reference proteome</keyword>
<sequence length="354" mass="40682">MTYMIKSHFAFALLFLINISVFGQEVEEREVSDWNPDIIGSSVIRGIEFSYHVNTDYAISSKSDLYGDGSGKIDKNRIFKTKLRFPILLKNKLKLAGSFEYSDEEFKFQNIGDNNYPLYRSLNDKNLKSIGGSIYLLSQLKRNMYFMFRFNGKLKGDYWQEHLEEVGKYTFLKMEITPVIGWKVNPNKSWGVGIAYSYTFGDPLIFPVLQYNQNFSKKWGVEAFLPARIKIRYHPSDLFFVSAKAKLTGGSYSIHLDDSSLEDFKTLELRRADVNFSLELEKGITDWLWVSFDAGYRANINFDVTNKNHVFGFSGNKLSSQQNIINSNANGGSFFNFSLFIVPSKTILKKFGLN</sequence>
<evidence type="ECO:0000313" key="3">
    <source>
        <dbReference type="Proteomes" id="UP000282985"/>
    </source>
</evidence>
<evidence type="ECO:0000313" key="2">
    <source>
        <dbReference type="EMBL" id="RUT79153.1"/>
    </source>
</evidence>
<dbReference type="Pfam" id="PF19783">
    <property type="entry name" value="DUF6268"/>
    <property type="match status" value="1"/>
</dbReference>
<evidence type="ECO:0000259" key="1">
    <source>
        <dbReference type="Pfam" id="PF19783"/>
    </source>
</evidence>
<feature type="domain" description="DUF6268" evidence="1">
    <location>
        <begin position="53"/>
        <end position="315"/>
    </location>
</feature>
<reference evidence="2 3" key="1">
    <citation type="submission" date="2018-11" db="EMBL/GenBank/DDBJ databases">
        <title>Parancylomarina longa gen. nov., sp. nov., isolated from sediments of southern Okinawa.</title>
        <authorList>
            <person name="Fu T."/>
        </authorList>
    </citation>
    <scope>NUCLEOTIDE SEQUENCE [LARGE SCALE GENOMIC DNA]</scope>
    <source>
        <strain evidence="2 3">T3-2 S1-C</strain>
    </source>
</reference>
<protein>
    <recommendedName>
        <fullName evidence="1">DUF6268 domain-containing protein</fullName>
    </recommendedName>
</protein>
<accession>A0A434AXC3</accession>
<dbReference type="Proteomes" id="UP000282985">
    <property type="component" value="Unassembled WGS sequence"/>
</dbReference>
<dbReference type="EMBL" id="RJJX01000004">
    <property type="protein sequence ID" value="RUT79153.1"/>
    <property type="molecule type" value="Genomic_DNA"/>
</dbReference>
<comment type="caution">
    <text evidence="2">The sequence shown here is derived from an EMBL/GenBank/DDBJ whole genome shotgun (WGS) entry which is preliminary data.</text>
</comment>
<organism evidence="2 3">
    <name type="scientific">Ancylomarina longa</name>
    <dbReference type="NCBI Taxonomy" id="2487017"/>
    <lineage>
        <taxon>Bacteria</taxon>
        <taxon>Pseudomonadati</taxon>
        <taxon>Bacteroidota</taxon>
        <taxon>Bacteroidia</taxon>
        <taxon>Marinilabiliales</taxon>
        <taxon>Marinifilaceae</taxon>
        <taxon>Ancylomarina</taxon>
    </lineage>
</organism>
<gene>
    <name evidence="2" type="ORF">DLK05_04870</name>
</gene>
<name>A0A434AXC3_9BACT</name>
<dbReference type="AlphaFoldDB" id="A0A434AXC3"/>
<dbReference type="InterPro" id="IPR046235">
    <property type="entry name" value="DUF6268"/>
</dbReference>